<evidence type="ECO:0000259" key="2">
    <source>
        <dbReference type="PROSITE" id="PS51968"/>
    </source>
</evidence>
<organism evidence="3 4">
    <name type="scientific">Linnemannia gamsii</name>
    <dbReference type="NCBI Taxonomy" id="64522"/>
    <lineage>
        <taxon>Eukaryota</taxon>
        <taxon>Fungi</taxon>
        <taxon>Fungi incertae sedis</taxon>
        <taxon>Mucoromycota</taxon>
        <taxon>Mortierellomycotina</taxon>
        <taxon>Mortierellomycetes</taxon>
        <taxon>Mortierellales</taxon>
        <taxon>Mortierellaceae</taxon>
        <taxon>Linnemannia</taxon>
    </lineage>
</organism>
<dbReference type="Pfam" id="PF04516">
    <property type="entry name" value="CP2"/>
    <property type="match status" value="1"/>
</dbReference>
<feature type="domain" description="Grh/CP2 DB" evidence="2">
    <location>
        <begin position="56"/>
        <end position="309"/>
    </location>
</feature>
<dbReference type="Proteomes" id="UP000823405">
    <property type="component" value="Unassembled WGS sequence"/>
</dbReference>
<feature type="compositionally biased region" description="Polar residues" evidence="1">
    <location>
        <begin position="27"/>
        <end position="40"/>
    </location>
</feature>
<protein>
    <submittedName>
        <fullName evidence="3">Grainyhead-like</fullName>
    </submittedName>
</protein>
<dbReference type="GO" id="GO:0001228">
    <property type="term" value="F:DNA-binding transcription activator activity, RNA polymerase II-specific"/>
    <property type="evidence" value="ECO:0007669"/>
    <property type="project" value="TreeGrafter"/>
</dbReference>
<feature type="compositionally biased region" description="Low complexity" evidence="1">
    <location>
        <begin position="352"/>
        <end position="367"/>
    </location>
</feature>
<sequence>MQRALPSPSVSLSSDEYQVHRDYGSGESLTGQSRYGQSEHPTVEDMSPSPRSDSDSSLRFKVTLDAQTAALQHQGDTPSTYLNKGQFYTISIQDTEAYDGDIHSVVRIAFHEDAHRKLAARYWSFWLSQQANPKSARALDIERASSTGMVEVQSKTFDRTQFKWSGKEGAKLMIRFNCLSTDFSRIKGVKGIPLRIQIETYETNYNGDPSGRGPGGADGGMLSHGRIIERSFAKIKLFRDKGAERKNKDDQKHLEKMWDKMRGKHADTNPLSQILASVQQVSMFWECPEDEEEYFSNERGGSGSRSGSIDGGDGSSSGYGGGGGGDDDDEEMVSTSSLVFFNQQQGDGGSMDSGDQQQQQQQQDGDS</sequence>
<feature type="non-terminal residue" evidence="3">
    <location>
        <position position="367"/>
    </location>
</feature>
<dbReference type="EMBL" id="JAAAIN010002989">
    <property type="protein sequence ID" value="KAG0288585.1"/>
    <property type="molecule type" value="Genomic_DNA"/>
</dbReference>
<dbReference type="InterPro" id="IPR007604">
    <property type="entry name" value="CP2"/>
</dbReference>
<dbReference type="InterPro" id="IPR040167">
    <property type="entry name" value="TF_CP2-like"/>
</dbReference>
<dbReference type="PROSITE" id="PS51968">
    <property type="entry name" value="GRH_CP2_DB"/>
    <property type="match status" value="1"/>
</dbReference>
<keyword evidence="4" id="KW-1185">Reference proteome</keyword>
<feature type="region of interest" description="Disordered" evidence="1">
    <location>
        <begin position="292"/>
        <end position="367"/>
    </location>
</feature>
<feature type="compositionally biased region" description="Gly residues" evidence="1">
    <location>
        <begin position="300"/>
        <end position="324"/>
    </location>
</feature>
<dbReference type="GO" id="GO:0005634">
    <property type="term" value="C:nucleus"/>
    <property type="evidence" value="ECO:0007669"/>
    <property type="project" value="TreeGrafter"/>
</dbReference>
<dbReference type="GO" id="GO:0000978">
    <property type="term" value="F:RNA polymerase II cis-regulatory region sequence-specific DNA binding"/>
    <property type="evidence" value="ECO:0007669"/>
    <property type="project" value="TreeGrafter"/>
</dbReference>
<comment type="caution">
    <text evidence="3">The sequence shown here is derived from an EMBL/GenBank/DDBJ whole genome shotgun (WGS) entry which is preliminary data.</text>
</comment>
<accession>A0A9P6QSZ2</accession>
<proteinExistence type="predicted"/>
<name>A0A9P6QSZ2_9FUNG</name>
<feature type="region of interest" description="Disordered" evidence="1">
    <location>
        <begin position="1"/>
        <end position="56"/>
    </location>
</feature>
<evidence type="ECO:0000256" key="1">
    <source>
        <dbReference type="SAM" id="MobiDB-lite"/>
    </source>
</evidence>
<evidence type="ECO:0000313" key="3">
    <source>
        <dbReference type="EMBL" id="KAG0288585.1"/>
    </source>
</evidence>
<dbReference type="OrthoDB" id="7680836at2759"/>
<evidence type="ECO:0000313" key="4">
    <source>
        <dbReference type="Proteomes" id="UP000823405"/>
    </source>
</evidence>
<dbReference type="PANTHER" id="PTHR11037:SF20">
    <property type="entry name" value="PROTEIN GRAINYHEAD"/>
    <property type="match status" value="1"/>
</dbReference>
<dbReference type="PANTHER" id="PTHR11037">
    <property type="entry name" value="TRANSCRIPTION FACTOR CP2"/>
    <property type="match status" value="1"/>
</dbReference>
<gene>
    <name evidence="3" type="primary">GRHL1_2</name>
    <name evidence="3" type="ORF">BGZ97_006720</name>
</gene>
<feature type="compositionally biased region" description="Polar residues" evidence="1">
    <location>
        <begin position="333"/>
        <end position="342"/>
    </location>
</feature>
<dbReference type="AlphaFoldDB" id="A0A9P6QSZ2"/>
<reference evidence="3" key="1">
    <citation type="journal article" date="2020" name="Fungal Divers.">
        <title>Resolving the Mortierellaceae phylogeny through synthesis of multi-gene phylogenetics and phylogenomics.</title>
        <authorList>
            <person name="Vandepol N."/>
            <person name="Liber J."/>
            <person name="Desiro A."/>
            <person name="Na H."/>
            <person name="Kennedy M."/>
            <person name="Barry K."/>
            <person name="Grigoriev I.V."/>
            <person name="Miller A.N."/>
            <person name="O'Donnell K."/>
            <person name="Stajich J.E."/>
            <person name="Bonito G."/>
        </authorList>
    </citation>
    <scope>NUCLEOTIDE SEQUENCE</scope>
    <source>
        <strain evidence="3">NVP60</strain>
    </source>
</reference>